<feature type="region of interest" description="Disordered" evidence="1">
    <location>
        <begin position="473"/>
        <end position="627"/>
    </location>
</feature>
<feature type="compositionally biased region" description="Basic and acidic residues" evidence="1">
    <location>
        <begin position="486"/>
        <end position="498"/>
    </location>
</feature>
<feature type="region of interest" description="Disordered" evidence="1">
    <location>
        <begin position="1"/>
        <end position="92"/>
    </location>
</feature>
<keyword evidence="3" id="KW-1185">Reference proteome</keyword>
<dbReference type="OrthoDB" id="2163491at2759"/>
<dbReference type="VEuPathDB" id="FungiDB:TREMEDRAFT_61987"/>
<feature type="region of interest" description="Disordered" evidence="1">
    <location>
        <begin position="360"/>
        <end position="386"/>
    </location>
</feature>
<comment type="caution">
    <text evidence="2">The sequence shown here is derived from an EMBL/GenBank/DDBJ whole genome shotgun (WGS) entry which is preliminary data.</text>
</comment>
<feature type="compositionally biased region" description="Pro residues" evidence="1">
    <location>
        <begin position="360"/>
        <end position="370"/>
    </location>
</feature>
<name>A0A4Q1BPU4_TREME</name>
<evidence type="ECO:0000256" key="1">
    <source>
        <dbReference type="SAM" id="MobiDB-lite"/>
    </source>
</evidence>
<feature type="compositionally biased region" description="Polar residues" evidence="1">
    <location>
        <begin position="560"/>
        <end position="571"/>
    </location>
</feature>
<feature type="compositionally biased region" description="Polar residues" evidence="1">
    <location>
        <begin position="518"/>
        <end position="531"/>
    </location>
</feature>
<reference evidence="2 3" key="1">
    <citation type="submission" date="2016-06" db="EMBL/GenBank/DDBJ databases">
        <title>Evolution of pathogenesis and genome organization in the Tremellales.</title>
        <authorList>
            <person name="Cuomo C."/>
            <person name="Litvintseva A."/>
            <person name="Heitman J."/>
            <person name="Chen Y."/>
            <person name="Sun S."/>
            <person name="Springer D."/>
            <person name="Dromer F."/>
            <person name="Young S."/>
            <person name="Zeng Q."/>
            <person name="Chapman S."/>
            <person name="Gujja S."/>
            <person name="Saif S."/>
            <person name="Birren B."/>
        </authorList>
    </citation>
    <scope>NUCLEOTIDE SEQUENCE [LARGE SCALE GENOMIC DNA]</scope>
    <source>
        <strain evidence="2 3">ATCC 28783</strain>
    </source>
</reference>
<dbReference type="EMBL" id="SDIL01000024">
    <property type="protein sequence ID" value="RXK39936.1"/>
    <property type="molecule type" value="Genomic_DNA"/>
</dbReference>
<protein>
    <submittedName>
        <fullName evidence="2">Uncharacterized protein</fullName>
    </submittedName>
</protein>
<dbReference type="InParanoid" id="A0A4Q1BPU4"/>
<organism evidence="2 3">
    <name type="scientific">Tremella mesenterica</name>
    <name type="common">Jelly fungus</name>
    <dbReference type="NCBI Taxonomy" id="5217"/>
    <lineage>
        <taxon>Eukaryota</taxon>
        <taxon>Fungi</taxon>
        <taxon>Dikarya</taxon>
        <taxon>Basidiomycota</taxon>
        <taxon>Agaricomycotina</taxon>
        <taxon>Tremellomycetes</taxon>
        <taxon>Tremellales</taxon>
        <taxon>Tremellaceae</taxon>
        <taxon>Tremella</taxon>
    </lineage>
</organism>
<proteinExistence type="predicted"/>
<sequence length="627" mass="67384">MSTFVSSYPSTSSSSSAGPSSLAGPSHPPMLTTVSPIPDRPASPRLPSTPTPQIGPPTTTFPNGHSRLAPASPDHAPDPDDDLELPGTPLYTIDPGEIAETAEEALGDRAKSKSSFTFAVAQSRTVYENDLVVQRHGLEVGYGEGAEVYHVLSHEGETNRVADESLVALQEVGMRRYAYNQNESSPPIDYKPSPFHTYLCGPISPTPIDDIPCGRSIPWHKSPCVFLDVAELINERCALMWPGENERFNSLLVAMHPPDLPVSVQPKIILEPNTYTSLLYLGSDGILRFRSTSPRARLGQIRLQHGDIVGVHVGPKSLELSPRLDGFGFVCIARQVFLQLPATQPLSSLPSYSTPTLPHFPPLPPLPHLPPSNSSIPAPKTRKRNAPLPPAKLDGWYLGPFPICPSDPLRVLRPLRPGPVADFEALSTVRPKMTVQKGKKGKAKRVSMSVEVEEQETKRWTGMEFINEDQLVFPPSSNASNIVKPPLKDHSRDDEVTKVDFGSAPASTVDLGEGGTTNVGLLSRGQSSETIQRPGKGNRGSKSGKRKASKGDVGDAESSKGFNGSENTSVSGVGTEGKGRGKKRKVEEDIPTSSISGKTNGGNGRLSKRNSRGSGVTKVWDEEVVAV</sequence>
<gene>
    <name evidence="2" type="ORF">M231_02731</name>
</gene>
<feature type="compositionally biased region" description="Low complexity" evidence="1">
    <location>
        <begin position="1"/>
        <end position="25"/>
    </location>
</feature>
<accession>A0A4Q1BPU4</accession>
<dbReference type="AlphaFoldDB" id="A0A4Q1BPU4"/>
<dbReference type="STRING" id="5217.A0A4Q1BPU4"/>
<feature type="compositionally biased region" description="Low complexity" evidence="1">
    <location>
        <begin position="56"/>
        <end position="74"/>
    </location>
</feature>
<dbReference type="Proteomes" id="UP000289152">
    <property type="component" value="Unassembled WGS sequence"/>
</dbReference>
<evidence type="ECO:0000313" key="3">
    <source>
        <dbReference type="Proteomes" id="UP000289152"/>
    </source>
</evidence>
<evidence type="ECO:0000313" key="2">
    <source>
        <dbReference type="EMBL" id="RXK39936.1"/>
    </source>
</evidence>